<evidence type="ECO:0000256" key="11">
    <source>
        <dbReference type="RuleBase" id="RU004460"/>
    </source>
</evidence>
<dbReference type="InterPro" id="IPR020045">
    <property type="entry name" value="DNA_polI_H3TH"/>
</dbReference>
<dbReference type="RefSeq" id="WP_130432003.1">
    <property type="nucleotide sequence ID" value="NZ_SGXF01000001.1"/>
</dbReference>
<dbReference type="Gene3D" id="1.10.150.20">
    <property type="entry name" value="5' to 3' exonuclease, C-terminal subdomain"/>
    <property type="match status" value="2"/>
</dbReference>
<dbReference type="InterPro" id="IPR012337">
    <property type="entry name" value="RNaseH-like_sf"/>
</dbReference>
<feature type="domain" description="DNA-directed DNA polymerase family A palm" evidence="13">
    <location>
        <begin position="697"/>
        <end position="903"/>
    </location>
</feature>
<dbReference type="CDD" id="cd08637">
    <property type="entry name" value="DNA_pol_A_pol_I_C"/>
    <property type="match status" value="1"/>
</dbReference>
<dbReference type="NCBIfam" id="TIGR00593">
    <property type="entry name" value="pola"/>
    <property type="match status" value="1"/>
</dbReference>
<evidence type="ECO:0000256" key="7">
    <source>
        <dbReference type="ARBA" id="ARBA00023125"/>
    </source>
</evidence>
<keyword evidence="2 11" id="KW-0808">Transferase</keyword>
<comment type="catalytic activity">
    <reaction evidence="9 11">
        <text>DNA(n) + a 2'-deoxyribonucleoside 5'-triphosphate = DNA(n+1) + diphosphate</text>
        <dbReference type="Rhea" id="RHEA:22508"/>
        <dbReference type="Rhea" id="RHEA-COMP:17339"/>
        <dbReference type="Rhea" id="RHEA-COMP:17340"/>
        <dbReference type="ChEBI" id="CHEBI:33019"/>
        <dbReference type="ChEBI" id="CHEBI:61560"/>
        <dbReference type="ChEBI" id="CHEBI:173112"/>
        <dbReference type="EC" id="2.7.7.7"/>
    </reaction>
</comment>
<dbReference type="Pfam" id="PF02739">
    <property type="entry name" value="5_3_exonuc_N"/>
    <property type="match status" value="1"/>
</dbReference>
<dbReference type="FunFam" id="1.10.150.20:FF:000002">
    <property type="entry name" value="DNA polymerase I"/>
    <property type="match status" value="1"/>
</dbReference>
<evidence type="ECO:0000256" key="1">
    <source>
        <dbReference type="ARBA" id="ARBA00007705"/>
    </source>
</evidence>
<dbReference type="SUPFAM" id="SSF56672">
    <property type="entry name" value="DNA/RNA polymerases"/>
    <property type="match status" value="1"/>
</dbReference>
<name>A0A4Q7PM46_9FIRM</name>
<dbReference type="PRINTS" id="PR00868">
    <property type="entry name" value="DNAPOLI"/>
</dbReference>
<dbReference type="InterPro" id="IPR029060">
    <property type="entry name" value="PIN-like_dom_sf"/>
</dbReference>
<dbReference type="GO" id="GO:0008409">
    <property type="term" value="F:5'-3' exonuclease activity"/>
    <property type="evidence" value="ECO:0007669"/>
    <property type="project" value="UniProtKB-UniRule"/>
</dbReference>
<dbReference type="InterPro" id="IPR001098">
    <property type="entry name" value="DNA-dir_DNA_pol_A_palm_dom"/>
</dbReference>
<dbReference type="SUPFAM" id="SSF88723">
    <property type="entry name" value="PIN domain-like"/>
    <property type="match status" value="1"/>
</dbReference>
<evidence type="ECO:0000256" key="8">
    <source>
        <dbReference type="ARBA" id="ARBA00023204"/>
    </source>
</evidence>
<dbReference type="PROSITE" id="PS00447">
    <property type="entry name" value="DNA_POLYMERASE_A"/>
    <property type="match status" value="1"/>
</dbReference>
<dbReference type="InterPro" id="IPR043502">
    <property type="entry name" value="DNA/RNA_pol_sf"/>
</dbReference>
<evidence type="ECO:0000256" key="6">
    <source>
        <dbReference type="ARBA" id="ARBA00022932"/>
    </source>
</evidence>
<dbReference type="OrthoDB" id="9806424at2"/>
<dbReference type="Gene3D" id="3.30.420.10">
    <property type="entry name" value="Ribonuclease H-like superfamily/Ribonuclease H"/>
    <property type="match status" value="1"/>
</dbReference>
<dbReference type="InterPro" id="IPR002298">
    <property type="entry name" value="DNA_polymerase_A"/>
</dbReference>
<dbReference type="InterPro" id="IPR036279">
    <property type="entry name" value="5-3_exonuclease_C_sf"/>
</dbReference>
<dbReference type="InterPro" id="IPR019760">
    <property type="entry name" value="DNA-dir_DNA_pol_A_CS"/>
</dbReference>
<evidence type="ECO:0000259" key="12">
    <source>
        <dbReference type="SMART" id="SM00475"/>
    </source>
</evidence>
<evidence type="ECO:0000259" key="13">
    <source>
        <dbReference type="SMART" id="SM00482"/>
    </source>
</evidence>
<dbReference type="Pfam" id="PF01367">
    <property type="entry name" value="5_3_exonuc"/>
    <property type="match status" value="1"/>
</dbReference>
<keyword evidence="7 11" id="KW-0238">DNA-binding</keyword>
<dbReference type="Proteomes" id="UP000292927">
    <property type="component" value="Unassembled WGS sequence"/>
</dbReference>
<dbReference type="SMART" id="SM00279">
    <property type="entry name" value="HhH2"/>
    <property type="match status" value="1"/>
</dbReference>
<dbReference type="InterPro" id="IPR002421">
    <property type="entry name" value="5-3_exonuclease"/>
</dbReference>
<dbReference type="EMBL" id="SGXF01000001">
    <property type="protein sequence ID" value="RZT02001.1"/>
    <property type="molecule type" value="Genomic_DNA"/>
</dbReference>
<dbReference type="SMART" id="SM00482">
    <property type="entry name" value="POLAc"/>
    <property type="match status" value="1"/>
</dbReference>
<keyword evidence="5 11" id="KW-0227">DNA damage</keyword>
<dbReference type="InterPro" id="IPR018320">
    <property type="entry name" value="DNA_polymerase_1"/>
</dbReference>
<keyword evidence="11" id="KW-0540">Nuclease</keyword>
<dbReference type="Gene3D" id="1.20.1060.10">
    <property type="entry name" value="Taq DNA Polymerase, Chain T, domain 4"/>
    <property type="match status" value="1"/>
</dbReference>
<dbReference type="AlphaFoldDB" id="A0A4Q7PM46"/>
<accession>A0A4Q7PM46</accession>
<dbReference type="SUPFAM" id="SSF47807">
    <property type="entry name" value="5' to 3' exonuclease, C-terminal subdomain"/>
    <property type="match status" value="1"/>
</dbReference>
<dbReference type="InterPro" id="IPR036397">
    <property type="entry name" value="RNaseH_sf"/>
</dbReference>
<evidence type="ECO:0000313" key="14">
    <source>
        <dbReference type="EMBL" id="RZT02001.1"/>
    </source>
</evidence>
<comment type="similarity">
    <text evidence="1 11">Belongs to the DNA polymerase type-A family.</text>
</comment>
<protein>
    <recommendedName>
        <fullName evidence="10 11">DNA polymerase I</fullName>
        <ecNumber evidence="10 11">2.7.7.7</ecNumber>
    </recommendedName>
</protein>
<evidence type="ECO:0000256" key="2">
    <source>
        <dbReference type="ARBA" id="ARBA00022679"/>
    </source>
</evidence>
<comment type="function">
    <text evidence="11">In addition to polymerase activity, this DNA polymerase exhibits 5'-3' exonuclease activity.</text>
</comment>
<dbReference type="GO" id="GO:0003677">
    <property type="term" value="F:DNA binding"/>
    <property type="evidence" value="ECO:0007669"/>
    <property type="project" value="UniProtKB-UniRule"/>
</dbReference>
<dbReference type="NCBIfam" id="NF004397">
    <property type="entry name" value="PRK05755.1"/>
    <property type="match status" value="1"/>
</dbReference>
<dbReference type="SUPFAM" id="SSF53098">
    <property type="entry name" value="Ribonuclease H-like"/>
    <property type="match status" value="1"/>
</dbReference>
<dbReference type="CDD" id="cd09859">
    <property type="entry name" value="PIN_53EXO"/>
    <property type="match status" value="1"/>
</dbReference>
<keyword evidence="11" id="KW-0269">Exonuclease</keyword>
<gene>
    <name evidence="11" type="primary">polA</name>
    <name evidence="14" type="ORF">EV209_0101</name>
</gene>
<sequence>MEDFLLLIDGSSLLSTQFYGNLPREILFAKTVEEKEKYYHKIMMTSTGVYTNAVFGFLRTLFKILQEQKPRYLAVAWDLSRDTFRREKYADYKANRSELLEPLRQQFDLCQKVLGRLPVVQLMDERYEADDFCGTLSKKFEGQVPVRILTKDNDYLQLVTERTNLWLMHSTAEKTDALFSKYHIDKKTVNVPERAFCFTPELVEQEFGVKPCHINSLKGLQGDASDNIKGVSGVGPVAAVKLIQEYGTVEALYAAIDGLDAAGEKELKEYWKEHLGLKRSPLSYLKKESDTELVGKKAAFLSEELATIKCDIPLEQSLGDLEVSLDPRKVQEVLDELEFASLHYQTEEQKKEQAGKWNLIRDFGEADRIFRQAGKQESLGLHLIAEKGRVLAAALCWKAREAYTIPAEGMVSPEQLACWVKETLCGVKQGFVPDLKGLLHLVPELYGCREKQNLMDVGVAAYLLNPLQSGYSCQQVAKQLLEEVIPSETDLLGKGGFTEALDLEPELFSECAGRMAETAFLAGPAALAQLREQEMEALYKTVELPLIYSLARMEDVGIATRRELLEELSERLSGGISRLEEEIYEMTGAKFNINSPKQLGEVLFGQMKLPFGKKTKTGYSTSADVLDKLAPDYPVVKKILEYRQLTKLKSTYSDGLVQFIGEDGRIHGTFNQTITATGRISSTEPNLQNIPVRMELGREIRRVFVPREGSVLMDADYSQIELRILASMSGDSSLIEAYREARDIHAVTASQVFHVPLEEVTSLQRRNAKAVNFGIVYGISAFGLSEDLSISRKEATEYIEQYFATYPGVKYFLDQLVADAKEKGYAVTLFGRRRPVPELDSSNFMQRSFGERVAMNSPIQGTAADVMKIAMIRVDRALEKAGLSSRIVLQVHDELLLEVPVEEQEAAREILEREMREAAALQVPLEVDCKVGNSWYETK</sequence>
<evidence type="ECO:0000256" key="4">
    <source>
        <dbReference type="ARBA" id="ARBA00022705"/>
    </source>
</evidence>
<dbReference type="Pfam" id="PF00476">
    <property type="entry name" value="DNA_pol_A"/>
    <property type="match status" value="1"/>
</dbReference>
<dbReference type="GO" id="GO:0006261">
    <property type="term" value="P:DNA-templated DNA replication"/>
    <property type="evidence" value="ECO:0007669"/>
    <property type="project" value="UniProtKB-UniRule"/>
</dbReference>
<keyword evidence="3 11" id="KW-0548">Nucleotidyltransferase</keyword>
<dbReference type="SMART" id="SM00475">
    <property type="entry name" value="53EXOc"/>
    <property type="match status" value="1"/>
</dbReference>
<dbReference type="Gene3D" id="3.30.70.370">
    <property type="match status" value="1"/>
</dbReference>
<dbReference type="PANTHER" id="PTHR10133">
    <property type="entry name" value="DNA POLYMERASE I"/>
    <property type="match status" value="1"/>
</dbReference>
<keyword evidence="11" id="KW-0378">Hydrolase</keyword>
<dbReference type="CDD" id="cd09898">
    <property type="entry name" value="H3TH_53EXO"/>
    <property type="match status" value="1"/>
</dbReference>
<dbReference type="Gene3D" id="3.40.50.1010">
    <property type="entry name" value="5'-nuclease"/>
    <property type="match status" value="1"/>
</dbReference>
<keyword evidence="15" id="KW-1185">Reference proteome</keyword>
<dbReference type="FunFam" id="1.20.1060.10:FF:000001">
    <property type="entry name" value="DNA polymerase I"/>
    <property type="match status" value="1"/>
</dbReference>
<dbReference type="CDD" id="cd06140">
    <property type="entry name" value="DNA_polA_I_Bacillus_like_exo"/>
    <property type="match status" value="1"/>
</dbReference>
<evidence type="ECO:0000256" key="5">
    <source>
        <dbReference type="ARBA" id="ARBA00022763"/>
    </source>
</evidence>
<dbReference type="PANTHER" id="PTHR10133:SF27">
    <property type="entry name" value="DNA POLYMERASE NU"/>
    <property type="match status" value="1"/>
</dbReference>
<dbReference type="GO" id="GO:0006302">
    <property type="term" value="P:double-strand break repair"/>
    <property type="evidence" value="ECO:0007669"/>
    <property type="project" value="TreeGrafter"/>
</dbReference>
<dbReference type="InterPro" id="IPR008918">
    <property type="entry name" value="HhH2"/>
</dbReference>
<dbReference type="GO" id="GO:0003887">
    <property type="term" value="F:DNA-directed DNA polymerase activity"/>
    <property type="evidence" value="ECO:0007669"/>
    <property type="project" value="UniProtKB-UniRule"/>
</dbReference>
<keyword evidence="4 11" id="KW-0235">DNA replication</keyword>
<organism evidence="14 15">
    <name type="scientific">Cuneatibacter caecimuris</name>
    <dbReference type="NCBI Taxonomy" id="1796618"/>
    <lineage>
        <taxon>Bacteria</taxon>
        <taxon>Bacillati</taxon>
        <taxon>Bacillota</taxon>
        <taxon>Clostridia</taxon>
        <taxon>Lachnospirales</taxon>
        <taxon>Lachnospiraceae</taxon>
        <taxon>Cuneatibacter</taxon>
    </lineage>
</organism>
<keyword evidence="8 11" id="KW-0234">DNA repair</keyword>
<keyword evidence="6 11" id="KW-0239">DNA-directed DNA polymerase</keyword>
<evidence type="ECO:0000313" key="15">
    <source>
        <dbReference type="Proteomes" id="UP000292927"/>
    </source>
</evidence>
<feature type="domain" description="5'-3' exonuclease" evidence="12">
    <location>
        <begin position="37"/>
        <end position="324"/>
    </location>
</feature>
<evidence type="ECO:0000256" key="9">
    <source>
        <dbReference type="ARBA" id="ARBA00049244"/>
    </source>
</evidence>
<dbReference type="InterPro" id="IPR020046">
    <property type="entry name" value="5-3_exonucl_a-hlix_arch_N"/>
</dbReference>
<comment type="caution">
    <text evidence="14">The sequence shown here is derived from an EMBL/GenBank/DDBJ whole genome shotgun (WGS) entry which is preliminary data.</text>
</comment>
<evidence type="ECO:0000256" key="3">
    <source>
        <dbReference type="ARBA" id="ARBA00022695"/>
    </source>
</evidence>
<dbReference type="EC" id="2.7.7.7" evidence="10 11"/>
<proteinExistence type="inferred from homology"/>
<evidence type="ECO:0000256" key="10">
    <source>
        <dbReference type="NCBIfam" id="TIGR00593"/>
    </source>
</evidence>
<comment type="subunit">
    <text evidence="11">Single-chain monomer with multiple functions.</text>
</comment>
<reference evidence="14 15" key="1">
    <citation type="submission" date="2019-02" db="EMBL/GenBank/DDBJ databases">
        <title>Genomic Encyclopedia of Type Strains, Phase IV (KMG-IV): sequencing the most valuable type-strain genomes for metagenomic binning, comparative biology and taxonomic classification.</title>
        <authorList>
            <person name="Goeker M."/>
        </authorList>
    </citation>
    <scope>NUCLEOTIDE SEQUENCE [LARGE SCALE GENOMIC DNA]</scope>
    <source>
        <strain evidence="14 15">DSM 29486</strain>
    </source>
</reference>